<comment type="caution">
    <text evidence="1">The sequence shown here is derived from an EMBL/GenBank/DDBJ whole genome shotgun (WGS) entry which is preliminary data.</text>
</comment>
<reference evidence="1 2" key="1">
    <citation type="journal article" date="2019" name="Environ. Microbiol.">
        <title>At the nexus of three kingdoms: the genome of the mycorrhizal fungus Gigaspora margarita provides insights into plant, endobacterial and fungal interactions.</title>
        <authorList>
            <person name="Venice F."/>
            <person name="Ghignone S."/>
            <person name="Salvioli di Fossalunga A."/>
            <person name="Amselem J."/>
            <person name="Novero M."/>
            <person name="Xianan X."/>
            <person name="Sedzielewska Toro K."/>
            <person name="Morin E."/>
            <person name="Lipzen A."/>
            <person name="Grigoriev I.V."/>
            <person name="Henrissat B."/>
            <person name="Martin F.M."/>
            <person name="Bonfante P."/>
        </authorList>
    </citation>
    <scope>NUCLEOTIDE SEQUENCE [LARGE SCALE GENOMIC DNA]</scope>
    <source>
        <strain evidence="1 2">BEG34</strain>
    </source>
</reference>
<dbReference type="EMBL" id="WTPW01000762">
    <property type="protein sequence ID" value="KAF0482364.1"/>
    <property type="molecule type" value="Genomic_DNA"/>
</dbReference>
<evidence type="ECO:0000313" key="2">
    <source>
        <dbReference type="Proteomes" id="UP000439903"/>
    </source>
</evidence>
<accession>A0A8H4ADD0</accession>
<sequence>MKGQYTFELYWKEGASDRQNQQSFLSSLSFQELNPLYNNQWSTQVPYLFYDQNGTLLANNILINSFIEPSYSYYIIQNQLHSQLMLGLDHKKLQLINVSQYEITIKSQI</sequence>
<protein>
    <submittedName>
        <fullName evidence="1">Uncharacterized protein</fullName>
    </submittedName>
</protein>
<keyword evidence="2" id="KW-1185">Reference proteome</keyword>
<name>A0A8H4ADD0_GIGMA</name>
<gene>
    <name evidence="1" type="ORF">F8M41_023454</name>
</gene>
<dbReference type="AlphaFoldDB" id="A0A8H4ADD0"/>
<dbReference type="OrthoDB" id="2474438at2759"/>
<evidence type="ECO:0000313" key="1">
    <source>
        <dbReference type="EMBL" id="KAF0482364.1"/>
    </source>
</evidence>
<organism evidence="1 2">
    <name type="scientific">Gigaspora margarita</name>
    <dbReference type="NCBI Taxonomy" id="4874"/>
    <lineage>
        <taxon>Eukaryota</taxon>
        <taxon>Fungi</taxon>
        <taxon>Fungi incertae sedis</taxon>
        <taxon>Mucoromycota</taxon>
        <taxon>Glomeromycotina</taxon>
        <taxon>Glomeromycetes</taxon>
        <taxon>Diversisporales</taxon>
        <taxon>Gigasporaceae</taxon>
        <taxon>Gigaspora</taxon>
    </lineage>
</organism>
<proteinExistence type="predicted"/>
<dbReference type="Proteomes" id="UP000439903">
    <property type="component" value="Unassembled WGS sequence"/>
</dbReference>